<sequence length="193" mass="21263">MTQRLTPGGQGPARRPGRRSRAAPPRTGRPAARGAEVKESADTGRSANRPAARRAPVRRTNAPQPRRFTGRATVLLVVLVALALGYTYPVRVYLSQQSDIARMEQAQAEQRERIGELSQQAALWKDNKYIEIQARKRFYMVYPGEVPLVVLTDPEGAARDAGVPAEAGDDQPANPWYDTLWSSIQAADAESDR</sequence>
<evidence type="ECO:0008006" key="5">
    <source>
        <dbReference type="Google" id="ProtNLM"/>
    </source>
</evidence>
<feature type="compositionally biased region" description="Low complexity" evidence="1">
    <location>
        <begin position="22"/>
        <end position="34"/>
    </location>
</feature>
<gene>
    <name evidence="3" type="ORF">Psuf_042450</name>
</gene>
<reference evidence="3 4" key="2">
    <citation type="submission" date="2020-03" db="EMBL/GenBank/DDBJ databases">
        <authorList>
            <person name="Ichikawa N."/>
            <person name="Kimura A."/>
            <person name="Kitahashi Y."/>
            <person name="Uohara A."/>
        </authorList>
    </citation>
    <scope>NUCLEOTIDE SEQUENCE [LARGE SCALE GENOMIC DNA]</scope>
    <source>
        <strain evidence="3 4">NBRC 105367</strain>
    </source>
</reference>
<organism evidence="3 4">
    <name type="scientific">Phytohabitans suffuscus</name>
    <dbReference type="NCBI Taxonomy" id="624315"/>
    <lineage>
        <taxon>Bacteria</taxon>
        <taxon>Bacillati</taxon>
        <taxon>Actinomycetota</taxon>
        <taxon>Actinomycetes</taxon>
        <taxon>Micromonosporales</taxon>
        <taxon>Micromonosporaceae</taxon>
    </lineage>
</organism>
<dbReference type="AlphaFoldDB" id="A0A6F8YLE2"/>
<name>A0A6F8YLE2_9ACTN</name>
<evidence type="ECO:0000256" key="1">
    <source>
        <dbReference type="SAM" id="MobiDB-lite"/>
    </source>
</evidence>
<evidence type="ECO:0000313" key="4">
    <source>
        <dbReference type="Proteomes" id="UP000503011"/>
    </source>
</evidence>
<dbReference type="KEGG" id="psuu:Psuf_042450"/>
<dbReference type="Pfam" id="PF04977">
    <property type="entry name" value="DivIC"/>
    <property type="match status" value="1"/>
</dbReference>
<accession>A0A6F8YLE2</accession>
<dbReference type="RefSeq" id="WP_173158595.1">
    <property type="nucleotide sequence ID" value="NZ_AP022871.1"/>
</dbReference>
<dbReference type="EMBL" id="AP022871">
    <property type="protein sequence ID" value="BCB86932.1"/>
    <property type="molecule type" value="Genomic_DNA"/>
</dbReference>
<keyword evidence="2" id="KW-1133">Transmembrane helix</keyword>
<keyword evidence="4" id="KW-1185">Reference proteome</keyword>
<dbReference type="InterPro" id="IPR007060">
    <property type="entry name" value="FtsL/DivIC"/>
</dbReference>
<keyword evidence="2" id="KW-0812">Transmembrane</keyword>
<evidence type="ECO:0000313" key="3">
    <source>
        <dbReference type="EMBL" id="BCB86932.1"/>
    </source>
</evidence>
<feature type="region of interest" description="Disordered" evidence="1">
    <location>
        <begin position="1"/>
        <end position="65"/>
    </location>
</feature>
<evidence type="ECO:0000256" key="2">
    <source>
        <dbReference type="SAM" id="Phobius"/>
    </source>
</evidence>
<proteinExistence type="predicted"/>
<reference evidence="3 4" key="1">
    <citation type="submission" date="2020-03" db="EMBL/GenBank/DDBJ databases">
        <title>Whole genome shotgun sequence of Phytohabitans suffuscus NBRC 105367.</title>
        <authorList>
            <person name="Komaki H."/>
            <person name="Tamura T."/>
        </authorList>
    </citation>
    <scope>NUCLEOTIDE SEQUENCE [LARGE SCALE GENOMIC DNA]</scope>
    <source>
        <strain evidence="3 4">NBRC 105367</strain>
    </source>
</reference>
<feature type="transmembrane region" description="Helical" evidence="2">
    <location>
        <begin position="68"/>
        <end position="88"/>
    </location>
</feature>
<dbReference type="Proteomes" id="UP000503011">
    <property type="component" value="Chromosome"/>
</dbReference>
<protein>
    <recommendedName>
        <fullName evidence="5">Septum formation initiator</fullName>
    </recommendedName>
</protein>
<keyword evidence="2" id="KW-0472">Membrane</keyword>